<evidence type="ECO:0000313" key="6">
    <source>
        <dbReference type="EMBL" id="MCW6512887.1"/>
    </source>
</evidence>
<feature type="domain" description="HTH cro/C1-type" evidence="5">
    <location>
        <begin position="17"/>
        <end position="56"/>
    </location>
</feature>
<keyword evidence="2" id="KW-0238">DNA-binding</keyword>
<dbReference type="AlphaFoldDB" id="A0AA42CRW0"/>
<dbReference type="EMBL" id="JAMOIM010000072">
    <property type="protein sequence ID" value="MCW6512887.1"/>
    <property type="molecule type" value="Genomic_DNA"/>
</dbReference>
<evidence type="ECO:0000256" key="3">
    <source>
        <dbReference type="ARBA" id="ARBA00023163"/>
    </source>
</evidence>
<gene>
    <name evidence="6" type="ORF">M8523_33965</name>
</gene>
<organism evidence="6 7">
    <name type="scientific">Lichenifustis flavocetrariae</name>
    <dbReference type="NCBI Taxonomy" id="2949735"/>
    <lineage>
        <taxon>Bacteria</taxon>
        <taxon>Pseudomonadati</taxon>
        <taxon>Pseudomonadota</taxon>
        <taxon>Alphaproteobacteria</taxon>
        <taxon>Hyphomicrobiales</taxon>
        <taxon>Lichenihabitantaceae</taxon>
        <taxon>Lichenifustis</taxon>
    </lineage>
</organism>
<dbReference type="InterPro" id="IPR028082">
    <property type="entry name" value="Peripla_BP_I"/>
</dbReference>
<dbReference type="Proteomes" id="UP001165667">
    <property type="component" value="Unassembled WGS sequence"/>
</dbReference>
<dbReference type="Pfam" id="PF00356">
    <property type="entry name" value="LacI"/>
    <property type="match status" value="1"/>
</dbReference>
<dbReference type="PANTHER" id="PTHR30146">
    <property type="entry name" value="LACI-RELATED TRANSCRIPTIONAL REPRESSOR"/>
    <property type="match status" value="1"/>
</dbReference>
<dbReference type="GO" id="GO:0000976">
    <property type="term" value="F:transcription cis-regulatory region binding"/>
    <property type="evidence" value="ECO:0007669"/>
    <property type="project" value="TreeGrafter"/>
</dbReference>
<dbReference type="Pfam" id="PF13377">
    <property type="entry name" value="Peripla_BP_3"/>
    <property type="match status" value="1"/>
</dbReference>
<keyword evidence="1" id="KW-0805">Transcription regulation</keyword>
<dbReference type="CDD" id="cd01392">
    <property type="entry name" value="HTH_LacI"/>
    <property type="match status" value="1"/>
</dbReference>
<dbReference type="PROSITE" id="PS50932">
    <property type="entry name" value="HTH_LACI_2"/>
    <property type="match status" value="1"/>
</dbReference>
<feature type="domain" description="HTH lacI-type" evidence="4">
    <location>
        <begin position="12"/>
        <end position="66"/>
    </location>
</feature>
<dbReference type="PRINTS" id="PR00036">
    <property type="entry name" value="HTHLACI"/>
</dbReference>
<keyword evidence="7" id="KW-1185">Reference proteome</keyword>
<dbReference type="PANTHER" id="PTHR30146:SF153">
    <property type="entry name" value="LACTOSE OPERON REPRESSOR"/>
    <property type="match status" value="1"/>
</dbReference>
<evidence type="ECO:0000256" key="2">
    <source>
        <dbReference type="ARBA" id="ARBA00023125"/>
    </source>
</evidence>
<dbReference type="SUPFAM" id="SSF53822">
    <property type="entry name" value="Periplasmic binding protein-like I"/>
    <property type="match status" value="1"/>
</dbReference>
<evidence type="ECO:0000256" key="1">
    <source>
        <dbReference type="ARBA" id="ARBA00023015"/>
    </source>
</evidence>
<dbReference type="GO" id="GO:0003700">
    <property type="term" value="F:DNA-binding transcription factor activity"/>
    <property type="evidence" value="ECO:0007669"/>
    <property type="project" value="TreeGrafter"/>
</dbReference>
<proteinExistence type="predicted"/>
<dbReference type="InterPro" id="IPR000843">
    <property type="entry name" value="HTH_LacI"/>
</dbReference>
<dbReference type="CDD" id="cd06267">
    <property type="entry name" value="PBP1_LacI_sugar_binding-like"/>
    <property type="match status" value="1"/>
</dbReference>
<name>A0AA42CRW0_9HYPH</name>
<evidence type="ECO:0000259" key="4">
    <source>
        <dbReference type="PROSITE" id="PS50932"/>
    </source>
</evidence>
<accession>A0AA42CRW0</accession>
<evidence type="ECO:0000259" key="5">
    <source>
        <dbReference type="PROSITE" id="PS50943"/>
    </source>
</evidence>
<dbReference type="Gene3D" id="3.40.50.2300">
    <property type="match status" value="2"/>
</dbReference>
<comment type="caution">
    <text evidence="6">The sequence shown here is derived from an EMBL/GenBank/DDBJ whole genome shotgun (WGS) entry which is preliminary data.</text>
</comment>
<evidence type="ECO:0000313" key="7">
    <source>
        <dbReference type="Proteomes" id="UP001165667"/>
    </source>
</evidence>
<reference evidence="6" key="1">
    <citation type="submission" date="2022-05" db="EMBL/GenBank/DDBJ databases">
        <authorList>
            <person name="Pankratov T."/>
        </authorList>
    </citation>
    <scope>NUCLEOTIDE SEQUENCE</scope>
    <source>
        <strain evidence="6">BP6-180914</strain>
    </source>
</reference>
<dbReference type="PROSITE" id="PS50943">
    <property type="entry name" value="HTH_CROC1"/>
    <property type="match status" value="1"/>
</dbReference>
<dbReference type="InterPro" id="IPR001387">
    <property type="entry name" value="Cro/C1-type_HTH"/>
</dbReference>
<dbReference type="RefSeq" id="WP_282589262.1">
    <property type="nucleotide sequence ID" value="NZ_JAMOIM010000072.1"/>
</dbReference>
<keyword evidence="3" id="KW-0804">Transcription</keyword>
<sequence>MVRTPKPISARSTIAHVAERAGVSTATVSRVLNGNYPVSKEARAKVAQAIDEIDFVQNAQAKALVQAKTGIVGVVMADVSDPFYSEMIGSIQNVCGANGKLLVICSTQGHSDVELSYLQVLRSQRVDAVIVLGGGSDDDQVQASLARQAAALAREGCRLVLCGRPAPDAGRDTLAVEVDNVDAARQATRHLMAFGHREILFLGGPRGSTTSRDRLAGFRFAFDEAGWASEQCTVDAGDFSRQAGYDLAKKHVLGGTRFTAILAASDFMAIGAIRALLSMGLRIPDDLSLIGIDDIPSASDMVPRLSTVRLPLSEMGRLAAGLALGLDRTAPLRPLGVSLVPGLTVGPLPASGEALIGRIAG</sequence>
<protein>
    <submittedName>
        <fullName evidence="6">LacI family transcriptional regulator</fullName>
    </submittedName>
</protein>
<dbReference type="Gene3D" id="1.10.260.40">
    <property type="entry name" value="lambda repressor-like DNA-binding domains"/>
    <property type="match status" value="1"/>
</dbReference>
<dbReference type="InterPro" id="IPR046335">
    <property type="entry name" value="LacI/GalR-like_sensor"/>
</dbReference>
<dbReference type="SUPFAM" id="SSF47413">
    <property type="entry name" value="lambda repressor-like DNA-binding domains"/>
    <property type="match status" value="1"/>
</dbReference>
<dbReference type="InterPro" id="IPR010982">
    <property type="entry name" value="Lambda_DNA-bd_dom_sf"/>
</dbReference>
<dbReference type="SMART" id="SM00354">
    <property type="entry name" value="HTH_LACI"/>
    <property type="match status" value="1"/>
</dbReference>